<accession>A0A517X1P3</accession>
<sequence>MEKQYSDEENEDFLKEHFESTKYRGRLESPTVSQHLLNRTCGDSVTLDLNIVNNRIEQARVVSQGCVISQSAASILCESIEGELLSDLKNFDVNMMLKFIRIPLSPQRTRCGLLAFEALKQIMSTIE</sequence>
<dbReference type="GO" id="GO:0016226">
    <property type="term" value="P:iron-sulfur cluster assembly"/>
    <property type="evidence" value="ECO:0007669"/>
    <property type="project" value="InterPro"/>
</dbReference>
<dbReference type="InterPro" id="IPR002871">
    <property type="entry name" value="NIF_FeS_clus_asmbl_NifU_N"/>
</dbReference>
<proteinExistence type="predicted"/>
<keyword evidence="3" id="KW-1185">Reference proteome</keyword>
<reference evidence="2 3" key="1">
    <citation type="submission" date="2019-03" db="EMBL/GenBank/DDBJ databases">
        <title>Deep-cultivation of Planctomycetes and their phenomic and genomic characterization uncovers novel biology.</title>
        <authorList>
            <person name="Wiegand S."/>
            <person name="Jogler M."/>
            <person name="Boedeker C."/>
            <person name="Pinto D."/>
            <person name="Vollmers J."/>
            <person name="Rivas-Marin E."/>
            <person name="Kohn T."/>
            <person name="Peeters S.H."/>
            <person name="Heuer A."/>
            <person name="Rast P."/>
            <person name="Oberbeckmann S."/>
            <person name="Bunk B."/>
            <person name="Jeske O."/>
            <person name="Meyerdierks A."/>
            <person name="Storesund J.E."/>
            <person name="Kallscheuer N."/>
            <person name="Luecker S."/>
            <person name="Lage O.M."/>
            <person name="Pohl T."/>
            <person name="Merkel B.J."/>
            <person name="Hornburger P."/>
            <person name="Mueller R.-W."/>
            <person name="Bruemmer F."/>
            <person name="Labrenz M."/>
            <person name="Spormann A.M."/>
            <person name="Op den Camp H."/>
            <person name="Overmann J."/>
            <person name="Amann R."/>
            <person name="Jetten M.S.M."/>
            <person name="Mascher T."/>
            <person name="Medema M.H."/>
            <person name="Devos D.P."/>
            <person name="Kaster A.-K."/>
            <person name="Ovreas L."/>
            <person name="Rohde M."/>
            <person name="Galperin M.Y."/>
            <person name="Jogler C."/>
        </authorList>
    </citation>
    <scope>NUCLEOTIDE SEQUENCE [LARGE SCALE GENOMIC DNA]</scope>
    <source>
        <strain evidence="2 3">V202</strain>
    </source>
</reference>
<protein>
    <submittedName>
        <fullName evidence="2">NifU-like protein</fullName>
    </submittedName>
</protein>
<evidence type="ECO:0000313" key="3">
    <source>
        <dbReference type="Proteomes" id="UP000318384"/>
    </source>
</evidence>
<dbReference type="OrthoDB" id="9804157at2"/>
<organism evidence="2 3">
    <name type="scientific">Gimesia aquarii</name>
    <dbReference type="NCBI Taxonomy" id="2527964"/>
    <lineage>
        <taxon>Bacteria</taxon>
        <taxon>Pseudomonadati</taxon>
        <taxon>Planctomycetota</taxon>
        <taxon>Planctomycetia</taxon>
        <taxon>Planctomycetales</taxon>
        <taxon>Planctomycetaceae</taxon>
        <taxon>Gimesia</taxon>
    </lineage>
</organism>
<dbReference type="Proteomes" id="UP000318384">
    <property type="component" value="Chromosome"/>
</dbReference>
<gene>
    <name evidence="2" type="primary">nifU</name>
    <name evidence="2" type="ORF">V202x_48400</name>
</gene>
<dbReference type="EMBL" id="CP037422">
    <property type="protein sequence ID" value="QDU11418.1"/>
    <property type="molecule type" value="Genomic_DNA"/>
</dbReference>
<dbReference type="AlphaFoldDB" id="A0A517X1P3"/>
<dbReference type="RefSeq" id="WP_145179211.1">
    <property type="nucleotide sequence ID" value="NZ_CP037422.1"/>
</dbReference>
<dbReference type="Gene3D" id="3.90.1010.10">
    <property type="match status" value="1"/>
</dbReference>
<dbReference type="Pfam" id="PF01592">
    <property type="entry name" value="NifU_N"/>
    <property type="match status" value="1"/>
</dbReference>
<name>A0A517X1P3_9PLAN</name>
<feature type="domain" description="NIF system FeS cluster assembly NifU N-terminal" evidence="1">
    <location>
        <begin position="15"/>
        <end position="121"/>
    </location>
</feature>
<evidence type="ECO:0000259" key="1">
    <source>
        <dbReference type="Pfam" id="PF01592"/>
    </source>
</evidence>
<evidence type="ECO:0000313" key="2">
    <source>
        <dbReference type="EMBL" id="QDU11418.1"/>
    </source>
</evidence>
<dbReference type="SUPFAM" id="SSF82649">
    <property type="entry name" value="SufE/NifU"/>
    <property type="match status" value="1"/>
</dbReference>
<dbReference type="GO" id="GO:0005506">
    <property type="term" value="F:iron ion binding"/>
    <property type="evidence" value="ECO:0007669"/>
    <property type="project" value="InterPro"/>
</dbReference>
<dbReference type="GO" id="GO:0051536">
    <property type="term" value="F:iron-sulfur cluster binding"/>
    <property type="evidence" value="ECO:0007669"/>
    <property type="project" value="InterPro"/>
</dbReference>
<dbReference type="CDD" id="cd06664">
    <property type="entry name" value="IscU_like"/>
    <property type="match status" value="1"/>
</dbReference>